<evidence type="ECO:0000313" key="1">
    <source>
        <dbReference type="EMBL" id="MXQ55529.1"/>
    </source>
</evidence>
<dbReference type="Gene3D" id="3.30.530.20">
    <property type="match status" value="1"/>
</dbReference>
<proteinExistence type="predicted"/>
<organism evidence="1 2">
    <name type="scientific">Shimazuella alba</name>
    <dbReference type="NCBI Taxonomy" id="2690964"/>
    <lineage>
        <taxon>Bacteria</taxon>
        <taxon>Bacillati</taxon>
        <taxon>Bacillota</taxon>
        <taxon>Bacilli</taxon>
        <taxon>Bacillales</taxon>
        <taxon>Thermoactinomycetaceae</taxon>
        <taxon>Shimazuella</taxon>
    </lineage>
</organism>
<dbReference type="Proteomes" id="UP000430692">
    <property type="component" value="Unassembled WGS sequence"/>
</dbReference>
<dbReference type="SUPFAM" id="SSF55961">
    <property type="entry name" value="Bet v1-like"/>
    <property type="match status" value="1"/>
</dbReference>
<evidence type="ECO:0000313" key="2">
    <source>
        <dbReference type="Proteomes" id="UP000430692"/>
    </source>
</evidence>
<comment type="caution">
    <text evidence="1">The sequence shown here is derived from an EMBL/GenBank/DDBJ whole genome shotgun (WGS) entry which is preliminary data.</text>
</comment>
<dbReference type="InterPro" id="IPR023393">
    <property type="entry name" value="START-like_dom_sf"/>
</dbReference>
<dbReference type="EMBL" id="WUUL01000015">
    <property type="protein sequence ID" value="MXQ55529.1"/>
    <property type="molecule type" value="Genomic_DNA"/>
</dbReference>
<evidence type="ECO:0008006" key="3">
    <source>
        <dbReference type="Google" id="ProtNLM"/>
    </source>
</evidence>
<name>A0A6I4VUM0_9BACL</name>
<protein>
    <recommendedName>
        <fullName evidence="3">Ligand-binding SRPBCC domain-containing protein</fullName>
    </recommendedName>
</protein>
<gene>
    <name evidence="1" type="ORF">GSM42_17750</name>
</gene>
<sequence>MKIYRMEHTQHLNISLDEAWAYFSNPVNLSEMTPSWLKFRLTSSLAEKIYPGLIITYQIKPIARIPLTWVTEITQVKDKEYFVDEQRFGPYAFWHHQHHFRQLHSSVEMTDIVHYALPLGPIGRLFHPLLVKNKVNDIFQYRKKKIKKIFLPIGEN</sequence>
<keyword evidence="2" id="KW-1185">Reference proteome</keyword>
<dbReference type="AlphaFoldDB" id="A0A6I4VUM0"/>
<dbReference type="CDD" id="cd07820">
    <property type="entry name" value="SRPBCC_3"/>
    <property type="match status" value="1"/>
</dbReference>
<accession>A0A6I4VUM0</accession>
<reference evidence="1 2" key="1">
    <citation type="submission" date="2019-12" db="EMBL/GenBank/DDBJ databases">
        <title>Whole-genome analyses of novel actinobacteria.</title>
        <authorList>
            <person name="Sahin N."/>
            <person name="Saygin H."/>
        </authorList>
    </citation>
    <scope>NUCLEOTIDE SEQUENCE [LARGE SCALE GENOMIC DNA]</scope>
    <source>
        <strain evidence="1 2">KC615</strain>
    </source>
</reference>
<dbReference type="RefSeq" id="WP_160802882.1">
    <property type="nucleotide sequence ID" value="NZ_WUUL01000015.1"/>
</dbReference>